<dbReference type="Proteomes" id="UP000571324">
    <property type="component" value="Unassembled WGS sequence"/>
</dbReference>
<name>A0A7K6DKM4_9PASS</name>
<dbReference type="GO" id="GO:0005840">
    <property type="term" value="C:ribosome"/>
    <property type="evidence" value="ECO:0007669"/>
    <property type="project" value="InterPro"/>
</dbReference>
<feature type="compositionally biased region" description="Pro residues" evidence="1">
    <location>
        <begin position="1"/>
        <end position="25"/>
    </location>
</feature>
<feature type="non-terminal residue" evidence="3">
    <location>
        <position position="1"/>
    </location>
</feature>
<evidence type="ECO:0000313" key="4">
    <source>
        <dbReference type="Proteomes" id="UP000571324"/>
    </source>
</evidence>
<protein>
    <submittedName>
        <fullName evidence="3">RM09 protein</fullName>
    </submittedName>
</protein>
<dbReference type="GO" id="GO:0006412">
    <property type="term" value="P:translation"/>
    <property type="evidence" value="ECO:0007669"/>
    <property type="project" value="InterPro"/>
</dbReference>
<accession>A0A7K6DKM4</accession>
<proteinExistence type="predicted"/>
<dbReference type="EMBL" id="VZRL01005216">
    <property type="protein sequence ID" value="NWV26817.1"/>
    <property type="molecule type" value="Genomic_DNA"/>
</dbReference>
<evidence type="ECO:0000256" key="1">
    <source>
        <dbReference type="SAM" id="MobiDB-lite"/>
    </source>
</evidence>
<dbReference type="InterPro" id="IPR054302">
    <property type="entry name" value="Ribosomal_bL9m_C"/>
</dbReference>
<organism evidence="3 4">
    <name type="scientific">Origma solitaria</name>
    <dbReference type="NCBI Taxonomy" id="720586"/>
    <lineage>
        <taxon>Eukaryota</taxon>
        <taxon>Metazoa</taxon>
        <taxon>Chordata</taxon>
        <taxon>Craniata</taxon>
        <taxon>Vertebrata</taxon>
        <taxon>Euteleostomi</taxon>
        <taxon>Archelosauria</taxon>
        <taxon>Archosauria</taxon>
        <taxon>Dinosauria</taxon>
        <taxon>Saurischia</taxon>
        <taxon>Theropoda</taxon>
        <taxon>Coelurosauria</taxon>
        <taxon>Aves</taxon>
        <taxon>Neognathae</taxon>
        <taxon>Neoaves</taxon>
        <taxon>Telluraves</taxon>
        <taxon>Australaves</taxon>
        <taxon>Passeriformes</taxon>
        <taxon>Meliphagoidea</taxon>
        <taxon>Acanthizidae</taxon>
        <taxon>Origma</taxon>
    </lineage>
</organism>
<comment type="caution">
    <text evidence="3">The sequence shown here is derived from an EMBL/GenBank/DDBJ whole genome shotgun (WGS) entry which is preliminary data.</text>
</comment>
<gene>
    <name evidence="3" type="primary">Mrpl9</name>
    <name evidence="3" type="ORF">ORISOL_R04381</name>
</gene>
<reference evidence="3 4" key="1">
    <citation type="submission" date="2019-09" db="EMBL/GenBank/DDBJ databases">
        <title>Bird 10,000 Genomes (B10K) Project - Family phase.</title>
        <authorList>
            <person name="Zhang G."/>
        </authorList>
    </citation>
    <scope>NUCLEOTIDE SEQUENCE [LARGE SCALE GENOMIC DNA]</scope>
    <source>
        <strain evidence="3">B10K-DU-029-52</strain>
    </source>
</reference>
<dbReference type="Pfam" id="PF22078">
    <property type="entry name" value="Ribosomal_bL9m_C"/>
    <property type="match status" value="1"/>
</dbReference>
<feature type="domain" description="Large ribosomal subunit protein bL9m C-terminal" evidence="2">
    <location>
        <begin position="28"/>
        <end position="91"/>
    </location>
</feature>
<feature type="non-terminal residue" evidence="3">
    <location>
        <position position="91"/>
    </location>
</feature>
<evidence type="ECO:0000259" key="2">
    <source>
        <dbReference type="Pfam" id="PF22078"/>
    </source>
</evidence>
<dbReference type="OrthoDB" id="5555409at2759"/>
<sequence>APLLTPNPPSPQTPCPAPDPNPDPDPTQTLQFLRRCRLEVGMKNNVHWELSPEIVARHFLKNLGVWVPPQALQLPPEPITRWGHFWCDVTV</sequence>
<evidence type="ECO:0000313" key="3">
    <source>
        <dbReference type="EMBL" id="NWV26817.1"/>
    </source>
</evidence>
<feature type="region of interest" description="Disordered" evidence="1">
    <location>
        <begin position="1"/>
        <end position="28"/>
    </location>
</feature>
<dbReference type="AlphaFoldDB" id="A0A7K6DKM4"/>
<dbReference type="InterPro" id="IPR000244">
    <property type="entry name" value="Ribosomal_bL9"/>
</dbReference>
<keyword evidence="4" id="KW-1185">Reference proteome</keyword>
<dbReference type="PANTHER" id="PTHR21368">
    <property type="entry name" value="50S RIBOSOMAL PROTEIN L9"/>
    <property type="match status" value="1"/>
</dbReference>
<dbReference type="GO" id="GO:0003735">
    <property type="term" value="F:structural constituent of ribosome"/>
    <property type="evidence" value="ECO:0007669"/>
    <property type="project" value="InterPro"/>
</dbReference>